<sequence length="208" mass="22547">MPDGGGAWAAATSYREGYRATTQARGGEVERGRGMEGYRDKVERRKMADSARRDRLGLGPGKGKKRVPGVPRHASSHAPASPVLGGQTATARPEEGRQWRNGGDDRKRMRVMGAARVLYRHWKAVWRGRTDIGGQACSAGAALAVKEWQEAVTGGRAEREKAKRGGERSSAPCRFGRAEGGGRARERGKPRLCLHALDARVHRGGGER</sequence>
<proteinExistence type="predicted"/>
<dbReference type="HOGENOM" id="CLU_1322750_0_0_1"/>
<feature type="compositionally biased region" description="Basic and acidic residues" evidence="1">
    <location>
        <begin position="92"/>
        <end position="107"/>
    </location>
</feature>
<reference evidence="2" key="1">
    <citation type="submission" date="2015-04" db="UniProtKB">
        <authorList>
            <consortium name="EnsemblPlants"/>
        </authorList>
    </citation>
    <scope>IDENTIFICATION</scope>
</reference>
<keyword evidence="3" id="KW-1185">Reference proteome</keyword>
<dbReference type="Proteomes" id="UP000008021">
    <property type="component" value="Chromosome 11"/>
</dbReference>
<name>A0A0E0F8S6_9ORYZ</name>
<feature type="region of interest" description="Disordered" evidence="1">
    <location>
        <begin position="1"/>
        <end position="107"/>
    </location>
</feature>
<organism evidence="2">
    <name type="scientific">Oryza meridionalis</name>
    <dbReference type="NCBI Taxonomy" id="40149"/>
    <lineage>
        <taxon>Eukaryota</taxon>
        <taxon>Viridiplantae</taxon>
        <taxon>Streptophyta</taxon>
        <taxon>Embryophyta</taxon>
        <taxon>Tracheophyta</taxon>
        <taxon>Spermatophyta</taxon>
        <taxon>Magnoliopsida</taxon>
        <taxon>Liliopsida</taxon>
        <taxon>Poales</taxon>
        <taxon>Poaceae</taxon>
        <taxon>BOP clade</taxon>
        <taxon>Oryzoideae</taxon>
        <taxon>Oryzeae</taxon>
        <taxon>Oryzinae</taxon>
        <taxon>Oryza</taxon>
    </lineage>
</organism>
<dbReference type="Gramene" id="OMERI11G19330.1">
    <property type="protein sequence ID" value="OMERI11G19330.1"/>
    <property type="gene ID" value="OMERI11G19330"/>
</dbReference>
<feature type="region of interest" description="Disordered" evidence="1">
    <location>
        <begin position="154"/>
        <end position="187"/>
    </location>
</feature>
<feature type="compositionally biased region" description="Basic and acidic residues" evidence="1">
    <location>
        <begin position="27"/>
        <end position="56"/>
    </location>
</feature>
<feature type="compositionally biased region" description="Basic and acidic residues" evidence="1">
    <location>
        <begin position="176"/>
        <end position="187"/>
    </location>
</feature>
<feature type="compositionally biased region" description="Basic and acidic residues" evidence="1">
    <location>
        <begin position="156"/>
        <end position="167"/>
    </location>
</feature>
<evidence type="ECO:0000256" key="1">
    <source>
        <dbReference type="SAM" id="MobiDB-lite"/>
    </source>
</evidence>
<dbReference type="EnsemblPlants" id="OMERI11G19330.1">
    <property type="protein sequence ID" value="OMERI11G19330.1"/>
    <property type="gene ID" value="OMERI11G19330"/>
</dbReference>
<reference evidence="2" key="2">
    <citation type="submission" date="2018-05" db="EMBL/GenBank/DDBJ databases">
        <title>OmerRS3 (Oryza meridionalis Reference Sequence Version 3).</title>
        <authorList>
            <person name="Zhang J."/>
            <person name="Kudrna D."/>
            <person name="Lee S."/>
            <person name="Talag J."/>
            <person name="Welchert J."/>
            <person name="Wing R.A."/>
        </authorList>
    </citation>
    <scope>NUCLEOTIDE SEQUENCE [LARGE SCALE GENOMIC DNA]</scope>
    <source>
        <strain evidence="2">cv. OR44</strain>
    </source>
</reference>
<evidence type="ECO:0000313" key="3">
    <source>
        <dbReference type="Proteomes" id="UP000008021"/>
    </source>
</evidence>
<protein>
    <submittedName>
        <fullName evidence="2">Uncharacterized protein</fullName>
    </submittedName>
</protein>
<dbReference type="AlphaFoldDB" id="A0A0E0F8S6"/>
<accession>A0A0E0F8S6</accession>
<evidence type="ECO:0000313" key="2">
    <source>
        <dbReference type="EnsemblPlants" id="OMERI11G19330.1"/>
    </source>
</evidence>